<comment type="similarity">
    <text evidence="1">Belongs to the bacterial ribosomal protein bL21 family.</text>
</comment>
<keyword evidence="3" id="KW-0687">Ribonucleoprotein</keyword>
<name>A0ABP0EJ09_9ASCO</name>
<dbReference type="EMBL" id="OZ004260">
    <property type="protein sequence ID" value="CAK7920254.1"/>
    <property type="molecule type" value="Genomic_DNA"/>
</dbReference>
<dbReference type="InterPro" id="IPR036164">
    <property type="entry name" value="bL21-like_sf"/>
</dbReference>
<dbReference type="InterPro" id="IPR028909">
    <property type="entry name" value="bL21-like"/>
</dbReference>
<dbReference type="Proteomes" id="UP001497600">
    <property type="component" value="Chromosome H"/>
</dbReference>
<keyword evidence="3" id="KW-0689">Ribosomal protein</keyword>
<keyword evidence="4" id="KW-1185">Reference proteome</keyword>
<protein>
    <recommendedName>
        <fullName evidence="2">Large ribosomal subunit protein bL21m</fullName>
    </recommendedName>
</protein>
<dbReference type="GO" id="GO:0005840">
    <property type="term" value="C:ribosome"/>
    <property type="evidence" value="ECO:0007669"/>
    <property type="project" value="UniProtKB-KW"/>
</dbReference>
<sequence>MFRYAAKRTLLSSNRVFSANLATSTAAAIPDLSAMKLDSNNSQDLYSVVKIYKKPYLVTKGDKIVLPFKLKDAEVGDSLILNEITTLGSPQYTYQCDNGIPQEVCEVSAKVVEITKEPYYEVVRRKKRCRRRKTIPVEPFQTHLMINELRLK</sequence>
<gene>
    <name evidence="3" type="primary">MRPL49</name>
    <name evidence="3" type="ORF">CAAN4_H00430</name>
</gene>
<dbReference type="PANTHER" id="PTHR21349:SF0">
    <property type="entry name" value="LARGE RIBOSOMAL SUBUNIT PROTEIN BL21M"/>
    <property type="match status" value="1"/>
</dbReference>
<dbReference type="SUPFAM" id="SSF141091">
    <property type="entry name" value="L21p-like"/>
    <property type="match status" value="1"/>
</dbReference>
<evidence type="ECO:0000256" key="2">
    <source>
        <dbReference type="ARBA" id="ARBA00044129"/>
    </source>
</evidence>
<evidence type="ECO:0000313" key="4">
    <source>
        <dbReference type="Proteomes" id="UP001497600"/>
    </source>
</evidence>
<proteinExistence type="inferred from homology"/>
<organism evidence="3 4">
    <name type="scientific">[Candida] anglica</name>
    <dbReference type="NCBI Taxonomy" id="148631"/>
    <lineage>
        <taxon>Eukaryota</taxon>
        <taxon>Fungi</taxon>
        <taxon>Dikarya</taxon>
        <taxon>Ascomycota</taxon>
        <taxon>Saccharomycotina</taxon>
        <taxon>Pichiomycetes</taxon>
        <taxon>Debaryomycetaceae</taxon>
        <taxon>Kurtzmaniella</taxon>
    </lineage>
</organism>
<dbReference type="Pfam" id="PF00829">
    <property type="entry name" value="Ribosomal_L21p"/>
    <property type="match status" value="1"/>
</dbReference>
<accession>A0ABP0EJ09</accession>
<evidence type="ECO:0000313" key="3">
    <source>
        <dbReference type="EMBL" id="CAK7920254.1"/>
    </source>
</evidence>
<evidence type="ECO:0000256" key="1">
    <source>
        <dbReference type="ARBA" id="ARBA00008563"/>
    </source>
</evidence>
<reference evidence="3 4" key="1">
    <citation type="submission" date="2024-01" db="EMBL/GenBank/DDBJ databases">
        <authorList>
            <consortium name="Genoscope - CEA"/>
            <person name="William W."/>
        </authorList>
    </citation>
    <scope>NUCLEOTIDE SEQUENCE [LARGE SCALE GENOMIC DNA]</scope>
    <source>
        <strain evidence="3 4">29B2s-10</strain>
    </source>
</reference>
<dbReference type="PANTHER" id="PTHR21349">
    <property type="entry name" value="50S RIBOSOMAL PROTEIN L21"/>
    <property type="match status" value="1"/>
</dbReference>